<evidence type="ECO:0000313" key="17">
    <source>
        <dbReference type="RefSeq" id="XP_015264316.1"/>
    </source>
</evidence>
<evidence type="ECO:0000256" key="11">
    <source>
        <dbReference type="ARBA" id="ARBA00025789"/>
    </source>
</evidence>
<dbReference type="PROSITE" id="PS50056">
    <property type="entry name" value="TYR_PHOSPHATASE_2"/>
    <property type="match status" value="1"/>
</dbReference>
<evidence type="ECO:0000259" key="15">
    <source>
        <dbReference type="PROSITE" id="PS50853"/>
    </source>
</evidence>
<keyword evidence="4" id="KW-0732">Signal</keyword>
<evidence type="ECO:0000256" key="3">
    <source>
        <dbReference type="ARBA" id="ARBA00022692"/>
    </source>
</evidence>
<keyword evidence="7" id="KW-0904">Protein phosphatase</keyword>
<gene>
    <name evidence="17" type="primary">LOC107108401</name>
</gene>
<dbReference type="PROSITE" id="PS50853">
    <property type="entry name" value="FN3"/>
    <property type="match status" value="5"/>
</dbReference>
<evidence type="ECO:0000256" key="6">
    <source>
        <dbReference type="ARBA" id="ARBA00022801"/>
    </source>
</evidence>
<keyword evidence="6" id="KW-0378">Hydrolase</keyword>
<dbReference type="Pfam" id="PF00102">
    <property type="entry name" value="Y_phosphatase"/>
    <property type="match status" value="1"/>
</dbReference>
<reference evidence="17" key="1">
    <citation type="submission" date="2025-08" db="UniProtKB">
        <authorList>
            <consortium name="RefSeq"/>
        </authorList>
    </citation>
    <scope>IDENTIFICATION</scope>
</reference>
<dbReference type="SMART" id="SM00404">
    <property type="entry name" value="PTPc_motif"/>
    <property type="match status" value="1"/>
</dbReference>
<dbReference type="InterPro" id="IPR000242">
    <property type="entry name" value="PTP_cat"/>
</dbReference>
<feature type="transmembrane region" description="Helical" evidence="12">
    <location>
        <begin position="1015"/>
        <end position="1039"/>
    </location>
</feature>
<name>A0ABM1JS79_GEKJA</name>
<feature type="domain" description="Fibronectin type-III" evidence="15">
    <location>
        <begin position="248"/>
        <end position="335"/>
    </location>
</feature>
<dbReference type="RefSeq" id="XP_015264316.1">
    <property type="nucleotide sequence ID" value="XM_015408830.1"/>
</dbReference>
<dbReference type="InterPro" id="IPR029021">
    <property type="entry name" value="Prot-tyrosine_phosphatase-like"/>
</dbReference>
<evidence type="ECO:0000259" key="14">
    <source>
        <dbReference type="PROSITE" id="PS50056"/>
    </source>
</evidence>
<evidence type="ECO:0000256" key="9">
    <source>
        <dbReference type="ARBA" id="ARBA00023136"/>
    </source>
</evidence>
<dbReference type="CDD" id="cd00063">
    <property type="entry name" value="FN3"/>
    <property type="match status" value="7"/>
</dbReference>
<evidence type="ECO:0000256" key="7">
    <source>
        <dbReference type="ARBA" id="ARBA00022912"/>
    </source>
</evidence>
<dbReference type="InterPro" id="IPR050713">
    <property type="entry name" value="RTP_Phos/Ushers"/>
</dbReference>
<dbReference type="PROSITE" id="PS50055">
    <property type="entry name" value="TYR_PHOSPHATASE_PTP"/>
    <property type="match status" value="1"/>
</dbReference>
<evidence type="ECO:0000313" key="16">
    <source>
        <dbReference type="Proteomes" id="UP000694871"/>
    </source>
</evidence>
<proteinExistence type="inferred from homology"/>
<dbReference type="PANTHER" id="PTHR46957:SF5">
    <property type="entry name" value="PROTEIN-TYROSINE-PHOSPHATASE"/>
    <property type="match status" value="1"/>
</dbReference>
<dbReference type="InterPro" id="IPR003595">
    <property type="entry name" value="Tyr_Pase_cat"/>
</dbReference>
<evidence type="ECO:0000256" key="4">
    <source>
        <dbReference type="ARBA" id="ARBA00022729"/>
    </source>
</evidence>
<dbReference type="Pfam" id="PF18861">
    <property type="entry name" value="PTP_tm"/>
    <property type="match status" value="1"/>
</dbReference>
<evidence type="ECO:0000256" key="12">
    <source>
        <dbReference type="SAM" id="Phobius"/>
    </source>
</evidence>
<keyword evidence="9 12" id="KW-0472">Membrane</keyword>
<dbReference type="GeneID" id="107108401"/>
<dbReference type="EC" id="3.1.3.48" evidence="2"/>
<comment type="similarity">
    <text evidence="11">Belongs to the protein-tyrosine phosphatase family. Receptor class 3 subfamily.</text>
</comment>
<dbReference type="Pfam" id="PF00041">
    <property type="entry name" value="fn3"/>
    <property type="match status" value="7"/>
</dbReference>
<evidence type="ECO:0000256" key="5">
    <source>
        <dbReference type="ARBA" id="ARBA00022737"/>
    </source>
</evidence>
<evidence type="ECO:0000256" key="10">
    <source>
        <dbReference type="ARBA" id="ARBA00023180"/>
    </source>
</evidence>
<dbReference type="PROSITE" id="PS00383">
    <property type="entry name" value="TYR_PHOSPHATASE_1"/>
    <property type="match status" value="1"/>
</dbReference>
<dbReference type="InterPro" id="IPR013783">
    <property type="entry name" value="Ig-like_fold"/>
</dbReference>
<sequence length="1404" mass="156621">DECSSVNVTATNTEIHIQKPPDFTISNVTFTNGTVAKPGPLNESISDLEPGVQYIVYLQNITEICCENITTVPSRVTDIHFSNITTTTIILTWNNKDQNAPNYSYTISVAGNGSNKMATSNDVTAVISNLEPGTLYTFTIYPQFAGTKGDANSNSTYTKPSPVTDIRFSTITTQAVNLMWNSSDRNAANYRYKIVVDDDSNRTEYSSNTTAVISDLEPGTLYTFTIYPLVAEMEGDPKNESTYTKPSPVTDIRFSTITTQAVNIMWNNSDRNAADYRYRIEVNGDYPNRTAYSSNTTAVISDLEPGTLYTFTIYPLVAEMEGDPKNESTYTKPSPVTDIRFSTITTQAVNIMWNNSDRNAADYRYRIEVNGDYPNRTAYSSNTTAVISDLEPGTLYTFTIYPLVAEMEGDPKNESTYTRPTAVTDIRFGTITTQAVNLMWNSSDRNAADYRYRIEVNGDYPNRTAYSSNTTAVISDLEPGTLYTFTIYPLVAEMEGDPKNRSTYTKPSPVFDVRIKNYNTTAVLLIWNNTDAARHGYMYAIVTGGREVKTVRDTTATVGELEPGTNYTFEIYSEAGDGETRGDPVSTSIYTIPSSVFNITATDISSVAVSLSWVNMDIASHTYSYRIHISRENGTYEDDTSRSTHATVSQLMPGVNYTFNIYSVAADNTTEGTPDSISLFTKPSAVSSITVKNISTMEVILSWSIKDAAASGYTYRIYVENVNFTGENFTETTSFKTVSIQKLKPGTSYNFSVFAQVNNGKTEGHSSSLSVCTVAGRVYTLNCLPVPKQPELNLSWLPPDGIFNSFTIEISNGTGTLIRTKDYSSEDQGALIKDLSYFVSYTVRIVTHSCGESSFPPQEKTCLTSITDPPVPSQKPALEPTSHNSLKVQFSPFNSIYGPLKAYAVIITSKEMKCSNESLTGTYQDFAKEKTDSYVAYVKDVQNSSNADDYDIEIGDGSTSHGYFNGKLRPLGSYRACVAGFTRIIFTDDSISSRESYVSFSDFSGSVDLPQNPDVITGAVVGCILGAALVAAIVGFIFWKKRRKDGKNNEVPFSPIAILLLQYRYNSLCPFLVTFKYRKGQKLGKCSLVRGVPDLQTVKLHELIHVKRNRSIHEDLRPVGVNQPKFAAELPENKGKNRYNNVLPYDISRVKLSFQNHPASDYINANYVPGYNSKKEFIAAQGSLPNTVQDFWRMIWEKNIHTIVMLTKCIEQGRTKCEEYWPNKQSKNYGDITVAMTSEIVLPEWTIRDFSMEKSDSSVSHPVRQFHFTAWPDHGVPETTDLLISFRHLVQDYVKQNPPSPTLVHCSAGVGRTGTFIAIDRLIHQMEMENTVDVYGVVYDLRMHRPLMVQTEEQYVFLNQCVMDIIKSKKEKKADLIYQNTNAMAIYENFRPSPHLGKANGYHV</sequence>
<keyword evidence="10" id="KW-0325">Glycoprotein</keyword>
<feature type="domain" description="Tyrosine-protein phosphatase" evidence="13">
    <location>
        <begin position="1128"/>
        <end position="1365"/>
    </location>
</feature>
<dbReference type="InterPro" id="IPR036116">
    <property type="entry name" value="FN3_sf"/>
</dbReference>
<feature type="domain" description="Fibronectin type-III" evidence="15">
    <location>
        <begin position="685"/>
        <end position="777"/>
    </location>
</feature>
<dbReference type="InterPro" id="IPR000387">
    <property type="entry name" value="Tyr_Pase_dom"/>
</dbReference>
<dbReference type="Proteomes" id="UP000694871">
    <property type="component" value="Unplaced"/>
</dbReference>
<dbReference type="InterPro" id="IPR003961">
    <property type="entry name" value="FN3_dom"/>
</dbReference>
<evidence type="ECO:0000259" key="13">
    <source>
        <dbReference type="PROSITE" id="PS50055"/>
    </source>
</evidence>
<dbReference type="InterPro" id="IPR016130">
    <property type="entry name" value="Tyr_Pase_AS"/>
</dbReference>
<dbReference type="SUPFAM" id="SSF49265">
    <property type="entry name" value="Fibronectin type III"/>
    <property type="match status" value="5"/>
</dbReference>
<feature type="domain" description="Fibronectin type-III" evidence="15">
    <location>
        <begin position="422"/>
        <end position="509"/>
    </location>
</feature>
<keyword evidence="16" id="KW-1185">Reference proteome</keyword>
<feature type="non-terminal residue" evidence="17">
    <location>
        <position position="1"/>
    </location>
</feature>
<feature type="domain" description="Fibronectin type-III" evidence="15">
    <location>
        <begin position="72"/>
        <end position="162"/>
    </location>
</feature>
<evidence type="ECO:0000256" key="8">
    <source>
        <dbReference type="ARBA" id="ARBA00022989"/>
    </source>
</evidence>
<dbReference type="PRINTS" id="PR00700">
    <property type="entry name" value="PRTYPHPHTASE"/>
</dbReference>
<comment type="subcellular location">
    <subcellularLocation>
        <location evidence="1">Membrane</location>
        <topology evidence="1">Single-pass type I membrane protein</topology>
    </subcellularLocation>
</comment>
<accession>A0ABM1JS79</accession>
<dbReference type="Gene3D" id="2.60.40.10">
    <property type="entry name" value="Immunoglobulins"/>
    <property type="match status" value="8"/>
</dbReference>
<dbReference type="SMART" id="SM00060">
    <property type="entry name" value="FN3"/>
    <property type="match status" value="9"/>
</dbReference>
<feature type="domain" description="Tyrosine specific protein phosphatases" evidence="14">
    <location>
        <begin position="1284"/>
        <end position="1356"/>
    </location>
</feature>
<dbReference type="InterPro" id="IPR041201">
    <property type="entry name" value="PTPRJ_TM"/>
</dbReference>
<dbReference type="SMART" id="SM00194">
    <property type="entry name" value="PTPc"/>
    <property type="match status" value="1"/>
</dbReference>
<keyword evidence="8 12" id="KW-1133">Transmembrane helix</keyword>
<dbReference type="SUPFAM" id="SSF52799">
    <property type="entry name" value="(Phosphotyrosine protein) phosphatases II"/>
    <property type="match status" value="1"/>
</dbReference>
<keyword evidence="5" id="KW-0677">Repeat</keyword>
<dbReference type="CDD" id="cd14615">
    <property type="entry name" value="R-PTPc-J"/>
    <property type="match status" value="1"/>
</dbReference>
<evidence type="ECO:0000256" key="1">
    <source>
        <dbReference type="ARBA" id="ARBA00004479"/>
    </source>
</evidence>
<evidence type="ECO:0000256" key="2">
    <source>
        <dbReference type="ARBA" id="ARBA00013064"/>
    </source>
</evidence>
<feature type="domain" description="Fibronectin type-III" evidence="15">
    <location>
        <begin position="595"/>
        <end position="684"/>
    </location>
</feature>
<keyword evidence="3 12" id="KW-0812">Transmembrane</keyword>
<dbReference type="PANTHER" id="PTHR46957">
    <property type="entry name" value="CYTOKINE RECEPTOR"/>
    <property type="match status" value="1"/>
</dbReference>
<dbReference type="Gene3D" id="3.90.190.10">
    <property type="entry name" value="Protein tyrosine phosphatase superfamily"/>
    <property type="match status" value="1"/>
</dbReference>
<protein>
    <recommendedName>
        <fullName evidence="2">protein-tyrosine-phosphatase</fullName>
        <ecNumber evidence="2">3.1.3.48</ecNumber>
    </recommendedName>
</protein>
<organism evidence="16 17">
    <name type="scientific">Gekko japonicus</name>
    <name type="common">Schlegel's Japanese gecko</name>
    <dbReference type="NCBI Taxonomy" id="146911"/>
    <lineage>
        <taxon>Eukaryota</taxon>
        <taxon>Metazoa</taxon>
        <taxon>Chordata</taxon>
        <taxon>Craniata</taxon>
        <taxon>Vertebrata</taxon>
        <taxon>Euteleostomi</taxon>
        <taxon>Lepidosauria</taxon>
        <taxon>Squamata</taxon>
        <taxon>Bifurcata</taxon>
        <taxon>Gekkota</taxon>
        <taxon>Gekkonidae</taxon>
        <taxon>Gekkoninae</taxon>
        <taxon>Gekko</taxon>
    </lineage>
</organism>